<dbReference type="EMBL" id="CP041345">
    <property type="protein sequence ID" value="QKG79788.1"/>
    <property type="molecule type" value="Genomic_DNA"/>
</dbReference>
<dbReference type="AlphaFoldDB" id="A0A7D3XVB5"/>
<protein>
    <recommendedName>
        <fullName evidence="6">Peptidyl-prolyl cis-trans isomerase</fullName>
        <ecNumber evidence="6">5.2.1.8</ecNumber>
    </recommendedName>
</protein>
<dbReference type="PANTHER" id="PTHR43811:SF19">
    <property type="entry name" value="39 KDA FK506-BINDING NUCLEAR PROTEIN"/>
    <property type="match status" value="1"/>
</dbReference>
<dbReference type="InterPro" id="IPR046357">
    <property type="entry name" value="PPIase_dom_sf"/>
</dbReference>
<dbReference type="KEGG" id="ttz:FHG85_05770"/>
<evidence type="ECO:0000313" key="10">
    <source>
        <dbReference type="Proteomes" id="UP000500961"/>
    </source>
</evidence>
<evidence type="ECO:0000256" key="4">
    <source>
        <dbReference type="ARBA" id="ARBA00023235"/>
    </source>
</evidence>
<keyword evidence="7" id="KW-0732">Signal</keyword>
<evidence type="ECO:0000313" key="9">
    <source>
        <dbReference type="EMBL" id="QKG79788.1"/>
    </source>
</evidence>
<accession>A0A7D3XVB5</accession>
<keyword evidence="3 5" id="KW-0697">Rotamase</keyword>
<comment type="catalytic activity">
    <reaction evidence="1 5 6">
        <text>[protein]-peptidylproline (omega=180) = [protein]-peptidylproline (omega=0)</text>
        <dbReference type="Rhea" id="RHEA:16237"/>
        <dbReference type="Rhea" id="RHEA-COMP:10747"/>
        <dbReference type="Rhea" id="RHEA-COMP:10748"/>
        <dbReference type="ChEBI" id="CHEBI:83833"/>
        <dbReference type="ChEBI" id="CHEBI:83834"/>
        <dbReference type="EC" id="5.2.1.8"/>
    </reaction>
</comment>
<dbReference type="PROSITE" id="PS50059">
    <property type="entry name" value="FKBP_PPIASE"/>
    <property type="match status" value="1"/>
</dbReference>
<organism evidence="9 10">
    <name type="scientific">Tenuifilum thalassicum</name>
    <dbReference type="NCBI Taxonomy" id="2590900"/>
    <lineage>
        <taxon>Bacteria</taxon>
        <taxon>Pseudomonadati</taxon>
        <taxon>Bacteroidota</taxon>
        <taxon>Bacteroidia</taxon>
        <taxon>Bacteroidales</taxon>
        <taxon>Tenuifilaceae</taxon>
        <taxon>Tenuifilum</taxon>
    </lineage>
</organism>
<dbReference type="GO" id="GO:0003755">
    <property type="term" value="F:peptidyl-prolyl cis-trans isomerase activity"/>
    <property type="evidence" value="ECO:0007669"/>
    <property type="project" value="UniProtKB-UniRule"/>
</dbReference>
<name>A0A7D3XVB5_9BACT</name>
<dbReference type="SUPFAM" id="SSF54534">
    <property type="entry name" value="FKBP-like"/>
    <property type="match status" value="2"/>
</dbReference>
<evidence type="ECO:0000256" key="5">
    <source>
        <dbReference type="PROSITE-ProRule" id="PRU00277"/>
    </source>
</evidence>
<dbReference type="InterPro" id="IPR001179">
    <property type="entry name" value="PPIase_FKBP_dom"/>
</dbReference>
<dbReference type="EC" id="5.2.1.8" evidence="6"/>
<dbReference type="Proteomes" id="UP000500961">
    <property type="component" value="Chromosome"/>
</dbReference>
<feature type="domain" description="PPIase FKBP-type" evidence="8">
    <location>
        <begin position="201"/>
        <end position="291"/>
    </location>
</feature>
<reference evidence="9 10" key="1">
    <citation type="submission" date="2019-07" db="EMBL/GenBank/DDBJ databases">
        <title>Thalassofilum flectens gen. nov., sp. nov., a novel moderate thermophilic anaerobe from a shallow sea hot spring in Kunashir Island (Russia), representing a new family in the order Bacteroidales, and proposal of Thalassofilacea fam. nov.</title>
        <authorList>
            <person name="Kochetkova T.V."/>
            <person name="Podosokorskaya O.A."/>
            <person name="Novikov A."/>
            <person name="Elcheninov A.G."/>
            <person name="Toshchakov S.V."/>
            <person name="Kublanov I.V."/>
        </authorList>
    </citation>
    <scope>NUCLEOTIDE SEQUENCE [LARGE SCALE GENOMIC DNA]</scope>
    <source>
        <strain evidence="9 10">38-H</strain>
    </source>
</reference>
<proteinExistence type="inferred from homology"/>
<evidence type="ECO:0000256" key="6">
    <source>
        <dbReference type="RuleBase" id="RU003915"/>
    </source>
</evidence>
<dbReference type="Pfam" id="PF00254">
    <property type="entry name" value="FKBP_C"/>
    <property type="match status" value="1"/>
</dbReference>
<feature type="chain" id="PRO_5029681754" description="Peptidyl-prolyl cis-trans isomerase" evidence="7">
    <location>
        <begin position="20"/>
        <end position="301"/>
    </location>
</feature>
<feature type="signal peptide" evidence="7">
    <location>
        <begin position="1"/>
        <end position="19"/>
    </location>
</feature>
<comment type="similarity">
    <text evidence="2 6">Belongs to the FKBP-type PPIase family.</text>
</comment>
<dbReference type="RefSeq" id="WP_173073893.1">
    <property type="nucleotide sequence ID" value="NZ_CP041345.1"/>
</dbReference>
<sequence>MKIKQTVFALLGIGLLLSACNNESKLYPGYSVTPTGIHYKLIALGESNKKAEIGNYVTAIISYSTNSDSLFFKGVRQFQLTKPEYEGAIDECFLMLSEGDSASFYIQATPFFEKTLETTLPKFINPDDYMRVDIKLLEVSSEEEFKNQMAAFLSWINDFGEYEKVILKQYLDGQKIDVKPTESGLYIIPKNHSKGPIVEVGDTVTIHYEGRFLNGKFFDSTRKRGEAFQFVYGQKWQVIPGLEEAIGRMREGEKAMLIVPSHLAFGQQGNSNGIIPAFTSVIFNLEIVEVKKGTPNETEHE</sequence>
<evidence type="ECO:0000256" key="1">
    <source>
        <dbReference type="ARBA" id="ARBA00000971"/>
    </source>
</evidence>
<keyword evidence="4 5" id="KW-0413">Isomerase</keyword>
<evidence type="ECO:0000256" key="2">
    <source>
        <dbReference type="ARBA" id="ARBA00006577"/>
    </source>
</evidence>
<keyword evidence="10" id="KW-1185">Reference proteome</keyword>
<evidence type="ECO:0000256" key="7">
    <source>
        <dbReference type="SAM" id="SignalP"/>
    </source>
</evidence>
<evidence type="ECO:0000259" key="8">
    <source>
        <dbReference type="PROSITE" id="PS50059"/>
    </source>
</evidence>
<evidence type="ECO:0000256" key="3">
    <source>
        <dbReference type="ARBA" id="ARBA00023110"/>
    </source>
</evidence>
<dbReference type="PANTHER" id="PTHR43811">
    <property type="entry name" value="FKBP-TYPE PEPTIDYL-PROLYL CIS-TRANS ISOMERASE FKPA"/>
    <property type="match status" value="1"/>
</dbReference>
<gene>
    <name evidence="9" type="ORF">FHG85_05770</name>
</gene>
<dbReference type="PROSITE" id="PS51257">
    <property type="entry name" value="PROKAR_LIPOPROTEIN"/>
    <property type="match status" value="1"/>
</dbReference>
<dbReference type="Gene3D" id="3.10.50.40">
    <property type="match status" value="2"/>
</dbReference>